<name>A0AB34JC52_PRYPA</name>
<keyword evidence="11" id="KW-1185">Reference proteome</keyword>
<organism evidence="10 11">
    <name type="scientific">Prymnesium parvum</name>
    <name type="common">Toxic golden alga</name>
    <dbReference type="NCBI Taxonomy" id="97485"/>
    <lineage>
        <taxon>Eukaryota</taxon>
        <taxon>Haptista</taxon>
        <taxon>Haptophyta</taxon>
        <taxon>Prymnesiophyceae</taxon>
        <taxon>Prymnesiales</taxon>
        <taxon>Prymnesiaceae</taxon>
        <taxon>Prymnesium</taxon>
    </lineage>
</organism>
<feature type="signal peptide" evidence="8">
    <location>
        <begin position="1"/>
        <end position="20"/>
    </location>
</feature>
<dbReference type="InterPro" id="IPR037185">
    <property type="entry name" value="EmrE-like"/>
</dbReference>
<keyword evidence="3 7" id="KW-0812">Transmembrane</keyword>
<keyword evidence="8" id="KW-0732">Signal</keyword>
<evidence type="ECO:0000256" key="3">
    <source>
        <dbReference type="ARBA" id="ARBA00022692"/>
    </source>
</evidence>
<evidence type="ECO:0000256" key="5">
    <source>
        <dbReference type="ARBA" id="ARBA00023136"/>
    </source>
</evidence>
<dbReference type="EMBL" id="JBGBPQ010000011">
    <property type="protein sequence ID" value="KAL1516000.1"/>
    <property type="molecule type" value="Genomic_DNA"/>
</dbReference>
<evidence type="ECO:0000256" key="4">
    <source>
        <dbReference type="ARBA" id="ARBA00022989"/>
    </source>
</evidence>
<protein>
    <recommendedName>
        <fullName evidence="9">EamA domain-containing protein</fullName>
    </recommendedName>
</protein>
<accession>A0AB34JC52</accession>
<dbReference type="AlphaFoldDB" id="A0AB34JC52"/>
<comment type="caution">
    <text evidence="10">The sequence shown here is derived from an EMBL/GenBank/DDBJ whole genome shotgun (WGS) entry which is preliminary data.</text>
</comment>
<dbReference type="PANTHER" id="PTHR42920:SF5">
    <property type="entry name" value="EAMA DOMAIN-CONTAINING PROTEIN"/>
    <property type="match status" value="1"/>
</dbReference>
<feature type="domain" description="EamA" evidence="9">
    <location>
        <begin position="213"/>
        <end position="352"/>
    </location>
</feature>
<reference evidence="10 11" key="1">
    <citation type="journal article" date="2024" name="Science">
        <title>Giant polyketide synthase enzymes in the biosynthesis of giant marine polyether toxins.</title>
        <authorList>
            <person name="Fallon T.R."/>
            <person name="Shende V.V."/>
            <person name="Wierzbicki I.H."/>
            <person name="Pendleton A.L."/>
            <person name="Watervoot N.F."/>
            <person name="Auber R.P."/>
            <person name="Gonzalez D.J."/>
            <person name="Wisecaver J.H."/>
            <person name="Moore B.S."/>
        </authorList>
    </citation>
    <scope>NUCLEOTIDE SEQUENCE [LARGE SCALE GENOMIC DNA]</scope>
    <source>
        <strain evidence="10 11">12B1</strain>
    </source>
</reference>
<evidence type="ECO:0000256" key="7">
    <source>
        <dbReference type="SAM" id="Phobius"/>
    </source>
</evidence>
<dbReference type="GO" id="GO:0005886">
    <property type="term" value="C:plasma membrane"/>
    <property type="evidence" value="ECO:0007669"/>
    <property type="project" value="UniProtKB-SubCell"/>
</dbReference>
<feature type="transmembrane region" description="Helical" evidence="7">
    <location>
        <begin position="129"/>
        <end position="150"/>
    </location>
</feature>
<keyword evidence="5 7" id="KW-0472">Membrane</keyword>
<evidence type="ECO:0000256" key="1">
    <source>
        <dbReference type="ARBA" id="ARBA00004651"/>
    </source>
</evidence>
<evidence type="ECO:0000256" key="8">
    <source>
        <dbReference type="SAM" id="SignalP"/>
    </source>
</evidence>
<dbReference type="PANTHER" id="PTHR42920">
    <property type="entry name" value="OS03G0707200 PROTEIN-RELATED"/>
    <property type="match status" value="1"/>
</dbReference>
<feature type="transmembrane region" description="Helical" evidence="7">
    <location>
        <begin position="211"/>
        <end position="229"/>
    </location>
</feature>
<evidence type="ECO:0000259" key="9">
    <source>
        <dbReference type="Pfam" id="PF00892"/>
    </source>
</evidence>
<dbReference type="InterPro" id="IPR000620">
    <property type="entry name" value="EamA_dom"/>
</dbReference>
<feature type="transmembrane region" description="Helical" evidence="7">
    <location>
        <begin position="241"/>
        <end position="261"/>
    </location>
</feature>
<gene>
    <name evidence="10" type="ORF">AB1Y20_002613</name>
</gene>
<comment type="subcellular location">
    <subcellularLocation>
        <location evidence="1">Cell membrane</location>
        <topology evidence="1">Multi-pass membrane protein</topology>
    </subcellularLocation>
</comment>
<dbReference type="InterPro" id="IPR051258">
    <property type="entry name" value="Diverse_Substrate_Transporter"/>
</dbReference>
<feature type="region of interest" description="Disordered" evidence="6">
    <location>
        <begin position="25"/>
        <end position="59"/>
    </location>
</feature>
<feature type="transmembrane region" description="Helical" evidence="7">
    <location>
        <begin position="185"/>
        <end position="205"/>
    </location>
</feature>
<feature type="transmembrane region" description="Helical" evidence="7">
    <location>
        <begin position="281"/>
        <end position="300"/>
    </location>
</feature>
<feature type="transmembrane region" description="Helical" evidence="7">
    <location>
        <begin position="156"/>
        <end position="178"/>
    </location>
</feature>
<evidence type="ECO:0000313" key="10">
    <source>
        <dbReference type="EMBL" id="KAL1516000.1"/>
    </source>
</evidence>
<dbReference type="Proteomes" id="UP001515480">
    <property type="component" value="Unassembled WGS sequence"/>
</dbReference>
<dbReference type="Pfam" id="PF00892">
    <property type="entry name" value="EamA"/>
    <property type="match status" value="2"/>
</dbReference>
<feature type="chain" id="PRO_5044245728" description="EamA domain-containing protein" evidence="8">
    <location>
        <begin position="21"/>
        <end position="413"/>
    </location>
</feature>
<proteinExistence type="predicted"/>
<evidence type="ECO:0000256" key="6">
    <source>
        <dbReference type="SAM" id="MobiDB-lite"/>
    </source>
</evidence>
<evidence type="ECO:0000256" key="2">
    <source>
        <dbReference type="ARBA" id="ARBA00022475"/>
    </source>
</evidence>
<keyword evidence="2" id="KW-1003">Cell membrane</keyword>
<dbReference type="SUPFAM" id="SSF103481">
    <property type="entry name" value="Multidrug resistance efflux transporter EmrE"/>
    <property type="match status" value="2"/>
</dbReference>
<feature type="domain" description="EamA" evidence="9">
    <location>
        <begin position="73"/>
        <end position="199"/>
    </location>
</feature>
<keyword evidence="4 7" id="KW-1133">Transmembrane helix</keyword>
<evidence type="ECO:0000313" key="11">
    <source>
        <dbReference type="Proteomes" id="UP001515480"/>
    </source>
</evidence>
<sequence>MHLPALCALALSLVASTTTALHLPSPRPLLPHPPRLHSPRLSPPTASPTPSLRVRMSAPASDEDGAAAKKLEGSLLMLAVAVLWGSNFPAVKAIMESGLSPAAAAALRFSVAALALLPLLRGRPLPRDLVLGGLECGGWIALGYVAQALALHDAQAGVVAFIASLQVVFVPMVLTAFGRPTTPRLLAAAALCISGVAFLELGASADAATSLTAQLLAILQPVGFGTSYLRIEALMKRYPDSALQLSSLQLISNALVSLTWLGVQSLYSGQGIDLHALQSPAVLGGLAWTALMSTALTVLLQTRALSKLSATDSSVIVATEPLWAAVFASLLLGESLDSTEMLGGVLILAGCLSNAVLPEDFLRAPTLVDPQPPVEPTDEHEAIEVDLIPQEGVLMQDNGTAVAARPARVAEKL</sequence>
<feature type="transmembrane region" description="Helical" evidence="7">
    <location>
        <begin position="98"/>
        <end position="117"/>
    </location>
</feature>